<evidence type="ECO:0000256" key="1">
    <source>
        <dbReference type="SAM" id="MobiDB-lite"/>
    </source>
</evidence>
<feature type="region of interest" description="Disordered" evidence="1">
    <location>
        <begin position="141"/>
        <end position="188"/>
    </location>
</feature>
<dbReference type="PANTHER" id="PTHR31479:SF3">
    <property type="entry name" value="ALPHA_BETA-HYDROLASES SUPERFAMILY PROTEIN"/>
    <property type="match status" value="1"/>
</dbReference>
<proteinExistence type="predicted"/>
<accession>A0AAQ3K7M9</accession>
<protein>
    <submittedName>
        <fullName evidence="2">GDSL esterase/lipase</fullName>
    </submittedName>
</protein>
<dbReference type="Proteomes" id="UP001327560">
    <property type="component" value="Chromosome 3"/>
</dbReference>
<sequence length="345" mass="38272">MIRIIAKISGEEDKSVEAGEEAAHPYHFLVSGPRNLSSPNWRDLIHSGWCALFYFLTGLSHLSLVVSDSYNLELDLQEGFELQEDGGSLLHIGSVPVGIGPTRDENKGECPRSVLVEAIQVQASPDSGRRTRWFYLRRDSGVGSSRRHGRPHTDAAAGRSQGRYRDQRDAAEEPHHQKGLAGRPPLPRLGELEGLREVRRSSASSAIGGRPLRQRQCVHRRALVGRGLRSPDKAKASEADAESERRAAEAKRWVPNFYVNNSDYICCYYSVAVSAPGSVDTSKDCEGNAVATLFVASKGLRKFLEAHGLQQWWSDDTELDSAVNRSKLMDQQLRSLYTSEPLMPH</sequence>
<feature type="compositionally biased region" description="Basic and acidic residues" evidence="1">
    <location>
        <begin position="163"/>
        <end position="176"/>
    </location>
</feature>
<evidence type="ECO:0000313" key="3">
    <source>
        <dbReference type="Proteomes" id="UP001327560"/>
    </source>
</evidence>
<gene>
    <name evidence="2" type="ORF">Cni_G10947</name>
</gene>
<keyword evidence="3" id="KW-1185">Reference proteome</keyword>
<name>A0AAQ3K7M9_9LILI</name>
<dbReference type="PANTHER" id="PTHR31479">
    <property type="entry name" value="ALPHA/BETA-HYDROLASES SUPERFAMILY PROTEIN"/>
    <property type="match status" value="1"/>
</dbReference>
<dbReference type="AlphaFoldDB" id="A0AAQ3K7M9"/>
<dbReference type="EMBL" id="CP136892">
    <property type="protein sequence ID" value="WOL02228.1"/>
    <property type="molecule type" value="Genomic_DNA"/>
</dbReference>
<organism evidence="2 3">
    <name type="scientific">Canna indica</name>
    <name type="common">Indian-shot</name>
    <dbReference type="NCBI Taxonomy" id="4628"/>
    <lineage>
        <taxon>Eukaryota</taxon>
        <taxon>Viridiplantae</taxon>
        <taxon>Streptophyta</taxon>
        <taxon>Embryophyta</taxon>
        <taxon>Tracheophyta</taxon>
        <taxon>Spermatophyta</taxon>
        <taxon>Magnoliopsida</taxon>
        <taxon>Liliopsida</taxon>
        <taxon>Zingiberales</taxon>
        <taxon>Cannaceae</taxon>
        <taxon>Canna</taxon>
    </lineage>
</organism>
<reference evidence="2 3" key="1">
    <citation type="submission" date="2023-10" db="EMBL/GenBank/DDBJ databases">
        <title>Chromosome-scale genome assembly provides insights into flower coloration mechanisms of Canna indica.</title>
        <authorList>
            <person name="Li C."/>
        </authorList>
    </citation>
    <scope>NUCLEOTIDE SEQUENCE [LARGE SCALE GENOMIC DNA]</scope>
    <source>
        <tissue evidence="2">Flower</tissue>
    </source>
</reference>
<evidence type="ECO:0000313" key="2">
    <source>
        <dbReference type="EMBL" id="WOL02228.1"/>
    </source>
</evidence>